<dbReference type="InterPro" id="IPR011067">
    <property type="entry name" value="Plasmid_toxin/cell-grow_inhib"/>
</dbReference>
<dbReference type="AlphaFoldDB" id="A0A9W4SYX9"/>
<dbReference type="OrthoDB" id="10481881at2759"/>
<name>A0A9W4SYX9_9GLOM</name>
<gene>
    <name evidence="1" type="ORF">FWILDA_LOCUS12653</name>
</gene>
<proteinExistence type="predicted"/>
<organism evidence="1 2">
    <name type="scientific">Funneliformis geosporum</name>
    <dbReference type="NCBI Taxonomy" id="1117311"/>
    <lineage>
        <taxon>Eukaryota</taxon>
        <taxon>Fungi</taxon>
        <taxon>Fungi incertae sedis</taxon>
        <taxon>Mucoromycota</taxon>
        <taxon>Glomeromycotina</taxon>
        <taxon>Glomeromycetes</taxon>
        <taxon>Glomerales</taxon>
        <taxon>Glomeraceae</taxon>
        <taxon>Funneliformis</taxon>
    </lineage>
</organism>
<sequence length="230" mass="27532">MKCKKLGEIYRYEVRTFVDSKHGKALIDQIKTVDKKRLIKKLGQLTEKEMDAIQEKLLGIFDLWEYLKKRELTGGINQAKEKYFTRQKRKKECYPYIYKGSNNTYLCGNNACGGNVCFKCGKIETRTEWRKEEDCCGNEIMREKKVEMFYQTEKDENDPDRELKVYYCEEHQGEAQKKEQEREEKLNNQKNLFYSLAQEDLNKTKQHYFVFLGKENGQKYYLMVPQEHSI</sequence>
<dbReference type="InterPro" id="IPR003477">
    <property type="entry name" value="PemK-like"/>
</dbReference>
<dbReference type="Pfam" id="PF02452">
    <property type="entry name" value="PemK_toxin"/>
    <property type="match status" value="1"/>
</dbReference>
<evidence type="ECO:0000313" key="2">
    <source>
        <dbReference type="Proteomes" id="UP001153678"/>
    </source>
</evidence>
<comment type="caution">
    <text evidence="1">The sequence shown here is derived from an EMBL/GenBank/DDBJ whole genome shotgun (WGS) entry which is preliminary data.</text>
</comment>
<protein>
    <submittedName>
        <fullName evidence="1">19928_t:CDS:1</fullName>
    </submittedName>
</protein>
<reference evidence="1" key="1">
    <citation type="submission" date="2022-08" db="EMBL/GenBank/DDBJ databases">
        <authorList>
            <person name="Kallberg Y."/>
            <person name="Tangrot J."/>
            <person name="Rosling A."/>
        </authorList>
    </citation>
    <scope>NUCLEOTIDE SEQUENCE</scope>
    <source>
        <strain evidence="1">Wild A</strain>
    </source>
</reference>
<accession>A0A9W4SYX9</accession>
<dbReference type="Proteomes" id="UP001153678">
    <property type="component" value="Unassembled WGS sequence"/>
</dbReference>
<dbReference type="GO" id="GO:0003677">
    <property type="term" value="F:DNA binding"/>
    <property type="evidence" value="ECO:0007669"/>
    <property type="project" value="InterPro"/>
</dbReference>
<dbReference type="EMBL" id="CAMKVN010004215">
    <property type="protein sequence ID" value="CAI2186591.1"/>
    <property type="molecule type" value="Genomic_DNA"/>
</dbReference>
<evidence type="ECO:0000313" key="1">
    <source>
        <dbReference type="EMBL" id="CAI2186591.1"/>
    </source>
</evidence>
<keyword evidence="2" id="KW-1185">Reference proteome</keyword>
<dbReference type="Gene3D" id="2.30.30.110">
    <property type="match status" value="1"/>
</dbReference>
<dbReference type="SUPFAM" id="SSF50118">
    <property type="entry name" value="Cell growth inhibitor/plasmid maintenance toxic component"/>
    <property type="match status" value="1"/>
</dbReference>